<comment type="caution">
    <text evidence="1">The sequence shown here is derived from an EMBL/GenBank/DDBJ whole genome shotgun (WGS) entry which is preliminary data.</text>
</comment>
<evidence type="ECO:0000313" key="1">
    <source>
        <dbReference type="EMBL" id="PPC78093.1"/>
    </source>
</evidence>
<dbReference type="EMBL" id="PRLP01000020">
    <property type="protein sequence ID" value="PPC78093.1"/>
    <property type="molecule type" value="Genomic_DNA"/>
</dbReference>
<dbReference type="AlphaFoldDB" id="A0A2S5KTQ2"/>
<protein>
    <submittedName>
        <fullName evidence="1">Uncharacterized protein</fullName>
    </submittedName>
</protein>
<name>A0A2S5KTQ2_9PROT</name>
<gene>
    <name evidence="1" type="ORF">C4K68_06700</name>
</gene>
<organism evidence="1 2">
    <name type="scientific">Proteobacteria bacterium 228</name>
    <dbReference type="NCBI Taxonomy" id="2083153"/>
    <lineage>
        <taxon>Bacteria</taxon>
        <taxon>Pseudomonadati</taxon>
        <taxon>Pseudomonadota</taxon>
    </lineage>
</organism>
<reference evidence="1 2" key="1">
    <citation type="submission" date="2018-02" db="EMBL/GenBank/DDBJ databases">
        <title>novel marine gammaproteobacteria from coastal saline agro ecosystem.</title>
        <authorList>
            <person name="Krishnan R."/>
            <person name="Ramesh Kumar N."/>
        </authorList>
    </citation>
    <scope>NUCLEOTIDE SEQUENCE [LARGE SCALE GENOMIC DNA]</scope>
    <source>
        <strain evidence="1 2">228</strain>
    </source>
</reference>
<dbReference type="Proteomes" id="UP000238196">
    <property type="component" value="Unassembled WGS sequence"/>
</dbReference>
<proteinExistence type="predicted"/>
<accession>A0A2S5KTQ2</accession>
<evidence type="ECO:0000313" key="2">
    <source>
        <dbReference type="Proteomes" id="UP000238196"/>
    </source>
</evidence>
<sequence>MNTKEFEWLNSVRDSIFHRLRDEAQNRKEDPHSWHEGHNGGQAMVEAMRFIEKALWQINPKEEFDIAIERQIDLIKQQRALYRRLDNDPYQYGNHAFSEMIKDLQGLKCSPVPEHH</sequence>